<reference evidence="3 4" key="1">
    <citation type="submission" date="2015-02" db="EMBL/GenBank/DDBJ databases">
        <title>Draft genome sequences of ten Microbacterium spp. with emphasis on heavy metal contaminated environments.</title>
        <authorList>
            <person name="Corretto E."/>
        </authorList>
    </citation>
    <scope>NUCLEOTIDE SEQUENCE [LARGE SCALE GENOMIC DNA]</scope>
    <source>
        <strain evidence="3 4">ARN176</strain>
    </source>
</reference>
<evidence type="ECO:0000313" key="3">
    <source>
        <dbReference type="EMBL" id="KJL31228.1"/>
    </source>
</evidence>
<accession>A0A0F0LDN2</accession>
<dbReference type="AlphaFoldDB" id="A0A0F0LDN2"/>
<feature type="compositionally biased region" description="Polar residues" evidence="1">
    <location>
        <begin position="1"/>
        <end position="13"/>
    </location>
</feature>
<organism evidence="3 4">
    <name type="scientific">Microbacterium azadirachtae</name>
    <dbReference type="NCBI Taxonomy" id="582680"/>
    <lineage>
        <taxon>Bacteria</taxon>
        <taxon>Bacillati</taxon>
        <taxon>Actinomycetota</taxon>
        <taxon>Actinomycetes</taxon>
        <taxon>Micrococcales</taxon>
        <taxon>Microbacteriaceae</taxon>
        <taxon>Microbacterium</taxon>
    </lineage>
</organism>
<name>A0A0F0LDN2_9MICO</name>
<proteinExistence type="predicted"/>
<dbReference type="InterPro" id="IPR026893">
    <property type="entry name" value="Tyr/Ser_Pase_IphP-type"/>
</dbReference>
<sequence length="266" mass="27661">MTTLIDGTYNSRDTGGMPLTGGGFTRHGVLYRSDALGTTTDAGLDALAASPIGTIVDFRTESERAEAPNRLPSQHSFRVRELSLLEGAMTGAPAAGPSSAAGGTGAPDEETMRAMLARIPTLPVLYTAMLETAATAFAEVARMLVSPEDPDRPGVLVHCTAGKDRTGVATALLLDAAGAERAAIVADYAASERNLAGEWAERMLARARTWGVPLVPAITDLVTATPPSAMETALAWIDERGGSASYLLDGGLAPAELDRLRERIAG</sequence>
<protein>
    <submittedName>
        <fullName evidence="3">Tyrosine-protein phosphatase</fullName>
        <ecNumber evidence="3">3.1.3.48</ecNumber>
    </submittedName>
</protein>
<evidence type="ECO:0000313" key="4">
    <source>
        <dbReference type="Proteomes" id="UP000033740"/>
    </source>
</evidence>
<dbReference type="PROSITE" id="PS00383">
    <property type="entry name" value="TYR_PHOSPHATASE_1"/>
    <property type="match status" value="1"/>
</dbReference>
<dbReference type="EC" id="3.1.3.48" evidence="3"/>
<evidence type="ECO:0000259" key="2">
    <source>
        <dbReference type="PROSITE" id="PS50056"/>
    </source>
</evidence>
<dbReference type="InterPro" id="IPR016130">
    <property type="entry name" value="Tyr_Pase_AS"/>
</dbReference>
<dbReference type="GO" id="GO:0004725">
    <property type="term" value="F:protein tyrosine phosphatase activity"/>
    <property type="evidence" value="ECO:0007669"/>
    <property type="project" value="UniProtKB-EC"/>
</dbReference>
<keyword evidence="4" id="KW-1185">Reference proteome</keyword>
<comment type="caution">
    <text evidence="3">The sequence shown here is derived from an EMBL/GenBank/DDBJ whole genome shotgun (WGS) entry which is preliminary data.</text>
</comment>
<keyword evidence="3" id="KW-0378">Hydrolase</keyword>
<feature type="domain" description="Tyrosine specific protein phosphatases" evidence="2">
    <location>
        <begin position="135"/>
        <end position="174"/>
    </location>
</feature>
<dbReference type="PROSITE" id="PS50056">
    <property type="entry name" value="TYR_PHOSPHATASE_2"/>
    <property type="match status" value="1"/>
</dbReference>
<dbReference type="InterPro" id="IPR029021">
    <property type="entry name" value="Prot-tyrosine_phosphatase-like"/>
</dbReference>
<feature type="region of interest" description="Disordered" evidence="1">
    <location>
        <begin position="1"/>
        <end position="23"/>
    </location>
</feature>
<dbReference type="Proteomes" id="UP000033740">
    <property type="component" value="Unassembled WGS sequence"/>
</dbReference>
<dbReference type="SUPFAM" id="SSF52799">
    <property type="entry name" value="(Phosphotyrosine protein) phosphatases II"/>
    <property type="match status" value="1"/>
</dbReference>
<evidence type="ECO:0000256" key="1">
    <source>
        <dbReference type="SAM" id="MobiDB-lite"/>
    </source>
</evidence>
<gene>
    <name evidence="3" type="primary">iphP_2</name>
    <name evidence="3" type="ORF">RS86_03344</name>
</gene>
<dbReference type="PATRIC" id="fig|582680.6.peg.3431"/>
<dbReference type="STRING" id="582680.RS86_03344"/>
<dbReference type="EMBL" id="JYIX01000039">
    <property type="protein sequence ID" value="KJL31228.1"/>
    <property type="molecule type" value="Genomic_DNA"/>
</dbReference>
<dbReference type="RefSeq" id="WP_045273394.1">
    <property type="nucleotide sequence ID" value="NZ_JYIX01000039.1"/>
</dbReference>
<dbReference type="Pfam" id="PF13350">
    <property type="entry name" value="Y_phosphatase3"/>
    <property type="match status" value="1"/>
</dbReference>
<dbReference type="Gene3D" id="3.90.190.10">
    <property type="entry name" value="Protein tyrosine phosphatase superfamily"/>
    <property type="match status" value="1"/>
</dbReference>
<dbReference type="InterPro" id="IPR000387">
    <property type="entry name" value="Tyr_Pase_dom"/>
</dbReference>